<dbReference type="Proteomes" id="UP000325440">
    <property type="component" value="Unassembled WGS sequence"/>
</dbReference>
<dbReference type="AlphaFoldDB" id="A0A5E4N894"/>
<reference evidence="4 5" key="1">
    <citation type="submission" date="2019-08" db="EMBL/GenBank/DDBJ databases">
        <authorList>
            <person name="Alioto T."/>
            <person name="Alioto T."/>
            <person name="Gomez Garrido J."/>
        </authorList>
    </citation>
    <scope>NUCLEOTIDE SEQUENCE [LARGE SCALE GENOMIC DNA]</scope>
</reference>
<evidence type="ECO:0000256" key="2">
    <source>
        <dbReference type="SAM" id="MobiDB-lite"/>
    </source>
</evidence>
<dbReference type="GO" id="GO:0000993">
    <property type="term" value="F:RNA polymerase II complex binding"/>
    <property type="evidence" value="ECO:0007669"/>
    <property type="project" value="TreeGrafter"/>
</dbReference>
<dbReference type="OrthoDB" id="10069473at2759"/>
<dbReference type="InterPro" id="IPR006569">
    <property type="entry name" value="CID_dom"/>
</dbReference>
<keyword evidence="1" id="KW-0175">Coiled coil</keyword>
<accession>A0A5E4N894</accession>
<feature type="region of interest" description="Disordered" evidence="2">
    <location>
        <begin position="134"/>
        <end position="170"/>
    </location>
</feature>
<proteinExistence type="predicted"/>
<evidence type="ECO:0000313" key="4">
    <source>
        <dbReference type="EMBL" id="VVC40968.1"/>
    </source>
</evidence>
<dbReference type="GO" id="GO:0031124">
    <property type="term" value="P:mRNA 3'-end processing"/>
    <property type="evidence" value="ECO:0007669"/>
    <property type="project" value="TreeGrafter"/>
</dbReference>
<dbReference type="Gene3D" id="6.10.250.2560">
    <property type="match status" value="1"/>
</dbReference>
<name>A0A5E4N894_9HEMI</name>
<dbReference type="PROSITE" id="PS51391">
    <property type="entry name" value="CID"/>
    <property type="match status" value="1"/>
</dbReference>
<sequence>MTSFTEKGLHKRLQELNSSQQSIQTLSLWLIHHRKYAHTVVKIWSKELLAGSESKQLTLMYLANDVLQNGKKKGPEYGQEFGKELAKAFKQISINNYTAKIRQSLIRVLDIWEDRGVYSKAQIDEFKDNFCKETEKKPTEEPPQKKTKHSHNHKSKKSKSQNNGVKKDSKEVVVEVDGTKELHVTLSPKTPVNDPPEPEELIKALNDLENAPSCDAIVRERISKLPPEIADVSLLSQLKGKEEAQELLRKVNDAVALLTDYNTRLVCEMEDRKKISSMLHDFIQSQRDLIDQAEQRLQEYQGKLQKVCQVRQEVNTHLQNLPDLAQLPSVQSGLAPLPSAGDLFTVN</sequence>
<dbReference type="Gene3D" id="1.25.40.90">
    <property type="match status" value="1"/>
</dbReference>
<dbReference type="InterPro" id="IPR032337">
    <property type="entry name" value="RPRD1A/B_C"/>
</dbReference>
<feature type="domain" description="CID" evidence="3">
    <location>
        <begin position="1"/>
        <end position="134"/>
    </location>
</feature>
<dbReference type="SMART" id="SM00582">
    <property type="entry name" value="RPR"/>
    <property type="match status" value="1"/>
</dbReference>
<dbReference type="Pfam" id="PF16566">
    <property type="entry name" value="CREPT"/>
    <property type="match status" value="1"/>
</dbReference>
<feature type="compositionally biased region" description="Basic residues" evidence="2">
    <location>
        <begin position="145"/>
        <end position="159"/>
    </location>
</feature>
<protein>
    <submittedName>
        <fullName evidence="4">RNA polymerase II-binding domain,Cell-cycle alteration and expression-elevated protein in</fullName>
    </submittedName>
</protein>
<evidence type="ECO:0000313" key="5">
    <source>
        <dbReference type="Proteomes" id="UP000325440"/>
    </source>
</evidence>
<organism evidence="4 5">
    <name type="scientific">Cinara cedri</name>
    <dbReference type="NCBI Taxonomy" id="506608"/>
    <lineage>
        <taxon>Eukaryota</taxon>
        <taxon>Metazoa</taxon>
        <taxon>Ecdysozoa</taxon>
        <taxon>Arthropoda</taxon>
        <taxon>Hexapoda</taxon>
        <taxon>Insecta</taxon>
        <taxon>Pterygota</taxon>
        <taxon>Neoptera</taxon>
        <taxon>Paraneoptera</taxon>
        <taxon>Hemiptera</taxon>
        <taxon>Sternorrhyncha</taxon>
        <taxon>Aphidomorpha</taxon>
        <taxon>Aphidoidea</taxon>
        <taxon>Aphididae</taxon>
        <taxon>Lachninae</taxon>
        <taxon>Cinara</taxon>
    </lineage>
</organism>
<dbReference type="SUPFAM" id="SSF48464">
    <property type="entry name" value="ENTH/VHS domain"/>
    <property type="match status" value="1"/>
</dbReference>
<dbReference type="PANTHER" id="PTHR12460">
    <property type="entry name" value="CYCLIN-DEPENDENT KINASE INHIBITOR-RELATED PROTEIN"/>
    <property type="match status" value="1"/>
</dbReference>
<feature type="coiled-coil region" evidence="1">
    <location>
        <begin position="283"/>
        <end position="310"/>
    </location>
</feature>
<feature type="compositionally biased region" description="Basic and acidic residues" evidence="2">
    <location>
        <begin position="134"/>
        <end position="144"/>
    </location>
</feature>
<dbReference type="InterPro" id="IPR008942">
    <property type="entry name" value="ENTH_VHS"/>
</dbReference>
<evidence type="ECO:0000259" key="3">
    <source>
        <dbReference type="PROSITE" id="PS51391"/>
    </source>
</evidence>
<dbReference type="Pfam" id="PF04818">
    <property type="entry name" value="CID"/>
    <property type="match status" value="1"/>
</dbReference>
<dbReference type="EMBL" id="CABPRJ010001910">
    <property type="protein sequence ID" value="VVC40968.1"/>
    <property type="molecule type" value="Genomic_DNA"/>
</dbReference>
<evidence type="ECO:0000256" key="1">
    <source>
        <dbReference type="SAM" id="Coils"/>
    </source>
</evidence>
<gene>
    <name evidence="4" type="ORF">CINCED_3A010464</name>
</gene>
<dbReference type="PANTHER" id="PTHR12460:SF0">
    <property type="entry name" value="CID DOMAIN-CONTAINING PROTEIN-RELATED"/>
    <property type="match status" value="1"/>
</dbReference>
<keyword evidence="5" id="KW-1185">Reference proteome</keyword>